<dbReference type="InterPro" id="IPR001611">
    <property type="entry name" value="Leu-rich_rpt"/>
</dbReference>
<evidence type="ECO:0000256" key="18">
    <source>
        <dbReference type="ARBA" id="ARBA00048679"/>
    </source>
</evidence>
<evidence type="ECO:0000256" key="12">
    <source>
        <dbReference type="ARBA" id="ARBA00022840"/>
    </source>
</evidence>
<accession>A0AAN9NBZ5</accession>
<evidence type="ECO:0000256" key="15">
    <source>
        <dbReference type="ARBA" id="ARBA00023170"/>
    </source>
</evidence>
<protein>
    <recommendedName>
        <fullName evidence="3">non-specific serine/threonine protein kinase</fullName>
        <ecNumber evidence="3">2.7.11.1</ecNumber>
    </recommendedName>
</protein>
<dbReference type="Gene3D" id="3.30.200.20">
    <property type="entry name" value="Phosphorylase Kinase, domain 1"/>
    <property type="match status" value="1"/>
</dbReference>
<dbReference type="Gene3D" id="1.10.510.10">
    <property type="entry name" value="Transferase(Phosphotransferase) domain 1"/>
    <property type="match status" value="1"/>
</dbReference>
<keyword evidence="12 19" id="KW-0067">ATP-binding</keyword>
<dbReference type="InterPro" id="IPR032675">
    <property type="entry name" value="LRR_dom_sf"/>
</dbReference>
<dbReference type="PANTHER" id="PTHR48006">
    <property type="entry name" value="LEUCINE-RICH REPEAT-CONTAINING PROTEIN DDB_G0281931-RELATED"/>
    <property type="match status" value="1"/>
</dbReference>
<dbReference type="Pfam" id="PF13855">
    <property type="entry name" value="LRR_8"/>
    <property type="match status" value="1"/>
</dbReference>
<dbReference type="InterPro" id="IPR013210">
    <property type="entry name" value="LRR_N_plant-typ"/>
</dbReference>
<proteinExistence type="inferred from homology"/>
<dbReference type="InterPro" id="IPR001245">
    <property type="entry name" value="Ser-Thr/Tyr_kinase_cat_dom"/>
</dbReference>
<evidence type="ECO:0000256" key="16">
    <source>
        <dbReference type="ARBA" id="ARBA00023180"/>
    </source>
</evidence>
<evidence type="ECO:0000259" key="20">
    <source>
        <dbReference type="PROSITE" id="PS50011"/>
    </source>
</evidence>
<dbReference type="PROSITE" id="PS00107">
    <property type="entry name" value="PROTEIN_KINASE_ATP"/>
    <property type="match status" value="1"/>
</dbReference>
<keyword evidence="14" id="KW-0472">Membrane</keyword>
<dbReference type="SUPFAM" id="SSF52058">
    <property type="entry name" value="L domain-like"/>
    <property type="match status" value="1"/>
</dbReference>
<keyword evidence="8" id="KW-0732">Signal</keyword>
<evidence type="ECO:0000256" key="3">
    <source>
        <dbReference type="ARBA" id="ARBA00012513"/>
    </source>
</evidence>
<evidence type="ECO:0000256" key="13">
    <source>
        <dbReference type="ARBA" id="ARBA00022989"/>
    </source>
</evidence>
<evidence type="ECO:0000256" key="9">
    <source>
        <dbReference type="ARBA" id="ARBA00022737"/>
    </source>
</evidence>
<dbReference type="InterPro" id="IPR017441">
    <property type="entry name" value="Protein_kinase_ATP_BS"/>
</dbReference>
<dbReference type="GO" id="GO:0005524">
    <property type="term" value="F:ATP binding"/>
    <property type="evidence" value="ECO:0007669"/>
    <property type="project" value="UniProtKB-UniRule"/>
</dbReference>
<dbReference type="Pfam" id="PF08263">
    <property type="entry name" value="LRRNT_2"/>
    <property type="match status" value="1"/>
</dbReference>
<dbReference type="EC" id="2.7.11.1" evidence="3"/>
<evidence type="ECO:0000256" key="6">
    <source>
        <dbReference type="ARBA" id="ARBA00022679"/>
    </source>
</evidence>
<dbReference type="PROSITE" id="PS00108">
    <property type="entry name" value="PROTEIN_KINASE_ST"/>
    <property type="match status" value="1"/>
</dbReference>
<keyword evidence="7" id="KW-0812">Transmembrane</keyword>
<dbReference type="AlphaFoldDB" id="A0AAN9NBZ5"/>
<dbReference type="Proteomes" id="UP001374584">
    <property type="component" value="Unassembled WGS sequence"/>
</dbReference>
<keyword evidence="5" id="KW-0433">Leucine-rich repeat</keyword>
<evidence type="ECO:0000313" key="22">
    <source>
        <dbReference type="Proteomes" id="UP001374584"/>
    </source>
</evidence>
<evidence type="ECO:0000256" key="14">
    <source>
        <dbReference type="ARBA" id="ARBA00023136"/>
    </source>
</evidence>
<reference evidence="21 22" key="1">
    <citation type="submission" date="2024-01" db="EMBL/GenBank/DDBJ databases">
        <title>The genomes of 5 underutilized Papilionoideae crops provide insights into root nodulation and disease resistanc.</title>
        <authorList>
            <person name="Jiang F."/>
        </authorList>
    </citation>
    <scope>NUCLEOTIDE SEQUENCE [LARGE SCALE GENOMIC DNA]</scope>
    <source>
        <strain evidence="21">JINMINGXINNONG_FW02</strain>
        <tissue evidence="21">Leaves</tissue>
    </source>
</reference>
<keyword evidence="10 19" id="KW-0547">Nucleotide-binding</keyword>
<dbReference type="PROSITE" id="PS50011">
    <property type="entry name" value="PROTEIN_KINASE_DOM"/>
    <property type="match status" value="1"/>
</dbReference>
<comment type="subcellular location">
    <subcellularLocation>
        <location evidence="1">Membrane</location>
        <topology evidence="1">Single-pass type I membrane protein</topology>
    </subcellularLocation>
</comment>
<evidence type="ECO:0000256" key="4">
    <source>
        <dbReference type="ARBA" id="ARBA00022527"/>
    </source>
</evidence>
<organism evidence="21 22">
    <name type="scientific">Phaseolus coccineus</name>
    <name type="common">Scarlet runner bean</name>
    <name type="synonym">Phaseolus multiflorus</name>
    <dbReference type="NCBI Taxonomy" id="3886"/>
    <lineage>
        <taxon>Eukaryota</taxon>
        <taxon>Viridiplantae</taxon>
        <taxon>Streptophyta</taxon>
        <taxon>Embryophyta</taxon>
        <taxon>Tracheophyta</taxon>
        <taxon>Spermatophyta</taxon>
        <taxon>Magnoliopsida</taxon>
        <taxon>eudicotyledons</taxon>
        <taxon>Gunneridae</taxon>
        <taxon>Pentapetalae</taxon>
        <taxon>rosids</taxon>
        <taxon>fabids</taxon>
        <taxon>Fabales</taxon>
        <taxon>Fabaceae</taxon>
        <taxon>Papilionoideae</taxon>
        <taxon>50 kb inversion clade</taxon>
        <taxon>NPAAA clade</taxon>
        <taxon>indigoferoid/millettioid clade</taxon>
        <taxon>Phaseoleae</taxon>
        <taxon>Phaseolus</taxon>
    </lineage>
</organism>
<comment type="catalytic activity">
    <reaction evidence="17">
        <text>L-threonyl-[protein] + ATP = O-phospho-L-threonyl-[protein] + ADP + H(+)</text>
        <dbReference type="Rhea" id="RHEA:46608"/>
        <dbReference type="Rhea" id="RHEA-COMP:11060"/>
        <dbReference type="Rhea" id="RHEA-COMP:11605"/>
        <dbReference type="ChEBI" id="CHEBI:15378"/>
        <dbReference type="ChEBI" id="CHEBI:30013"/>
        <dbReference type="ChEBI" id="CHEBI:30616"/>
        <dbReference type="ChEBI" id="CHEBI:61977"/>
        <dbReference type="ChEBI" id="CHEBI:456216"/>
        <dbReference type="EC" id="2.7.11.1"/>
    </reaction>
</comment>
<dbReference type="SMART" id="SM00220">
    <property type="entry name" value="S_TKc"/>
    <property type="match status" value="1"/>
</dbReference>
<name>A0AAN9NBZ5_PHACN</name>
<dbReference type="Gene3D" id="3.80.10.10">
    <property type="entry name" value="Ribonuclease Inhibitor"/>
    <property type="match status" value="1"/>
</dbReference>
<dbReference type="InterPro" id="IPR011009">
    <property type="entry name" value="Kinase-like_dom_sf"/>
</dbReference>
<dbReference type="GO" id="GO:0004674">
    <property type="term" value="F:protein serine/threonine kinase activity"/>
    <property type="evidence" value="ECO:0007669"/>
    <property type="project" value="UniProtKB-KW"/>
</dbReference>
<comment type="catalytic activity">
    <reaction evidence="18">
        <text>L-seryl-[protein] + ATP = O-phospho-L-seryl-[protein] + ADP + H(+)</text>
        <dbReference type="Rhea" id="RHEA:17989"/>
        <dbReference type="Rhea" id="RHEA-COMP:9863"/>
        <dbReference type="Rhea" id="RHEA-COMP:11604"/>
        <dbReference type="ChEBI" id="CHEBI:15378"/>
        <dbReference type="ChEBI" id="CHEBI:29999"/>
        <dbReference type="ChEBI" id="CHEBI:30616"/>
        <dbReference type="ChEBI" id="CHEBI:83421"/>
        <dbReference type="ChEBI" id="CHEBI:456216"/>
        <dbReference type="EC" id="2.7.11.1"/>
    </reaction>
</comment>
<evidence type="ECO:0000256" key="7">
    <source>
        <dbReference type="ARBA" id="ARBA00022692"/>
    </source>
</evidence>
<keyword evidence="22" id="KW-1185">Reference proteome</keyword>
<keyword evidence="16" id="KW-0325">Glycoprotein</keyword>
<evidence type="ECO:0000313" key="21">
    <source>
        <dbReference type="EMBL" id="KAK7369551.1"/>
    </source>
</evidence>
<evidence type="ECO:0000256" key="8">
    <source>
        <dbReference type="ARBA" id="ARBA00022729"/>
    </source>
</evidence>
<keyword evidence="6" id="KW-0808">Transferase</keyword>
<dbReference type="FunFam" id="3.30.200.20:FF:000015">
    <property type="entry name" value="Somatic embryogenesis receptor kinase 1"/>
    <property type="match status" value="1"/>
</dbReference>
<dbReference type="InterPro" id="IPR008271">
    <property type="entry name" value="Ser/Thr_kinase_AS"/>
</dbReference>
<evidence type="ECO:0000256" key="5">
    <source>
        <dbReference type="ARBA" id="ARBA00022614"/>
    </source>
</evidence>
<dbReference type="Pfam" id="PF07714">
    <property type="entry name" value="PK_Tyr_Ser-Thr"/>
    <property type="match status" value="1"/>
</dbReference>
<feature type="binding site" evidence="19">
    <location>
        <position position="393"/>
    </location>
    <ligand>
        <name>ATP</name>
        <dbReference type="ChEBI" id="CHEBI:30616"/>
    </ligand>
</feature>
<comment type="caution">
    <text evidence="21">The sequence shown here is derived from an EMBL/GenBank/DDBJ whole genome shotgun (WGS) entry which is preliminary data.</text>
</comment>
<dbReference type="SUPFAM" id="SSF56112">
    <property type="entry name" value="Protein kinase-like (PK-like)"/>
    <property type="match status" value="1"/>
</dbReference>
<evidence type="ECO:0000256" key="17">
    <source>
        <dbReference type="ARBA" id="ARBA00047899"/>
    </source>
</evidence>
<keyword evidence="15" id="KW-0675">Receptor</keyword>
<sequence>MVVHSPIARCHVGPLHSTHLIVTLITATTIKFPSSTAPLLSSSCCVQLPSKLNYYAWELTPFFKLLCSSMLVFMLLCWTRPGEFSLEIKEVYMFRPNFSRGPLKILTRWLIFLTILTVSSAIKDPDVEGEALLDLLHFLNDSNKQITDWDSHLVSPCFSWSHVTCRNGHVISLALASVGFVGTLSPSITKLKYLVSVELQNNNLSGPLPDYISYLKDLQYLNLADNKFNGSIPDKWDELSNLKYLDLSSNGLSGRIPTQLFSVPMFNFSDTHLQCGPGFEQTCTSKSENPDSTHKSKFAKIVRYASCGAFALLCLGAILTYRHHQMHKHKKEVFVDVSGEDESKISFGQLRRFSWRELQLATKNFSEGNIIGQGGFGKVYKGVLSDNTKVAVKRLVDYHNPGGEAAFEREVQLISVAVHRNLLRLIGFCTTSTERILVYPFMENLSVAYRLRDLKPGEKGLDWPTRKRVAFGTAHGLEYLHEQCNPKIIHRDLKAANILLDDEFEAVLGDFGLAKLVDARITHVTTQVRGTMGHIAPEYLSTGKSSEKTDVFGYGITLLELVTGERAIDLSRLEEDEDVLLIDYVKKLLREERLEDIVDRNLVSYDPKEVETILQVAMLCTQGYPEDRPTMSAVVKLLQGVGLADRWADWQQLEEARNQEFSLMTHQFVWHVESTLDQEAIQLSRAR</sequence>
<dbReference type="PANTHER" id="PTHR48006:SF102">
    <property type="entry name" value="LEUCINE-RICH REPEAT-CONTAINING PROTEIN DDB_G0281931-RELATED"/>
    <property type="match status" value="1"/>
</dbReference>
<gene>
    <name evidence="21" type="ORF">VNO80_11591</name>
</gene>
<dbReference type="EMBL" id="JAYMYR010000004">
    <property type="protein sequence ID" value="KAK7369551.1"/>
    <property type="molecule type" value="Genomic_DNA"/>
</dbReference>
<evidence type="ECO:0000256" key="10">
    <source>
        <dbReference type="ARBA" id="ARBA00022741"/>
    </source>
</evidence>
<comment type="similarity">
    <text evidence="2">Belongs to the protein kinase superfamily. Ser/Thr protein kinase family.</text>
</comment>
<feature type="domain" description="Protein kinase" evidence="20">
    <location>
        <begin position="365"/>
        <end position="648"/>
    </location>
</feature>
<evidence type="ECO:0000256" key="1">
    <source>
        <dbReference type="ARBA" id="ARBA00004479"/>
    </source>
</evidence>
<keyword evidence="13" id="KW-1133">Transmembrane helix</keyword>
<keyword evidence="9" id="KW-0677">Repeat</keyword>
<dbReference type="GO" id="GO:0016020">
    <property type="term" value="C:membrane"/>
    <property type="evidence" value="ECO:0007669"/>
    <property type="project" value="UniProtKB-SubCell"/>
</dbReference>
<evidence type="ECO:0000256" key="2">
    <source>
        <dbReference type="ARBA" id="ARBA00008684"/>
    </source>
</evidence>
<dbReference type="InterPro" id="IPR000719">
    <property type="entry name" value="Prot_kinase_dom"/>
</dbReference>
<dbReference type="FunFam" id="1.10.510.10:FF:000016">
    <property type="entry name" value="Somatic embryogenesis receptor-like kinase 1"/>
    <property type="match status" value="1"/>
</dbReference>
<keyword evidence="4" id="KW-0723">Serine/threonine-protein kinase</keyword>
<dbReference type="FunFam" id="3.80.10.10:FF:000493">
    <property type="entry name" value="Probable LRR receptor-like serine/threonine-protein kinase At5g63710"/>
    <property type="match status" value="1"/>
</dbReference>
<evidence type="ECO:0000256" key="19">
    <source>
        <dbReference type="PROSITE-ProRule" id="PRU10141"/>
    </source>
</evidence>
<keyword evidence="11" id="KW-0418">Kinase</keyword>
<dbReference type="InterPro" id="IPR051824">
    <property type="entry name" value="LRR_Rcpt-Like_S/T_Kinase"/>
</dbReference>
<evidence type="ECO:0000256" key="11">
    <source>
        <dbReference type="ARBA" id="ARBA00022777"/>
    </source>
</evidence>